<name>A0A813JK28_POLGL</name>
<protein>
    <submittedName>
        <fullName evidence="1">Uncharacterized protein</fullName>
    </submittedName>
</protein>
<dbReference type="EMBL" id="CAJNNW010025876">
    <property type="protein sequence ID" value="CAE8680634.1"/>
    <property type="molecule type" value="Genomic_DNA"/>
</dbReference>
<accession>A0A813JK28</accession>
<gene>
    <name evidence="1" type="ORF">PGLA2088_LOCUS22007</name>
</gene>
<organism evidence="1 2">
    <name type="scientific">Polarella glacialis</name>
    <name type="common">Dinoflagellate</name>
    <dbReference type="NCBI Taxonomy" id="89957"/>
    <lineage>
        <taxon>Eukaryota</taxon>
        <taxon>Sar</taxon>
        <taxon>Alveolata</taxon>
        <taxon>Dinophyceae</taxon>
        <taxon>Suessiales</taxon>
        <taxon>Suessiaceae</taxon>
        <taxon>Polarella</taxon>
    </lineage>
</organism>
<comment type="caution">
    <text evidence="1">The sequence shown here is derived from an EMBL/GenBank/DDBJ whole genome shotgun (WGS) entry which is preliminary data.</text>
</comment>
<sequence length="159" mass="17486">MGQASASWCTEGVADNVDDLVWPTSSSALRPQRYSASGSHSSDVPDMHRLLAGCPRDLVELLKETGQVGALRCRPWLSSGGLRSLQRSLQCCQLNVTARRYKEAETRDEYTYSVPTVVPWAELDLDHVVSAGILNQRPCQHLALATQLPKLKFYGAWGG</sequence>
<reference evidence="1" key="1">
    <citation type="submission" date="2021-02" db="EMBL/GenBank/DDBJ databases">
        <authorList>
            <person name="Dougan E. K."/>
            <person name="Rhodes N."/>
            <person name="Thang M."/>
            <person name="Chan C."/>
        </authorList>
    </citation>
    <scope>NUCLEOTIDE SEQUENCE</scope>
</reference>
<dbReference type="Proteomes" id="UP000626109">
    <property type="component" value="Unassembled WGS sequence"/>
</dbReference>
<dbReference type="AlphaFoldDB" id="A0A813JK28"/>
<evidence type="ECO:0000313" key="1">
    <source>
        <dbReference type="EMBL" id="CAE8680634.1"/>
    </source>
</evidence>
<evidence type="ECO:0000313" key="2">
    <source>
        <dbReference type="Proteomes" id="UP000626109"/>
    </source>
</evidence>
<proteinExistence type="predicted"/>